<keyword evidence="4 7" id="KW-0805">Transcription regulation</keyword>
<dbReference type="GO" id="GO:0003700">
    <property type="term" value="F:DNA-binding transcription factor activity"/>
    <property type="evidence" value="ECO:0007669"/>
    <property type="project" value="UniProtKB-UniRule"/>
</dbReference>
<dbReference type="InterPro" id="IPR037914">
    <property type="entry name" value="SpoVT-AbrB_sf"/>
</dbReference>
<dbReference type="GO" id="GO:0009295">
    <property type="term" value="C:nucleoid"/>
    <property type="evidence" value="ECO:0007669"/>
    <property type="project" value="UniProtKB-SubCell"/>
</dbReference>
<evidence type="ECO:0000256" key="2">
    <source>
        <dbReference type="ARBA" id="ARBA00022490"/>
    </source>
</evidence>
<dbReference type="InterPro" id="IPR020603">
    <property type="entry name" value="MraZ_dom"/>
</dbReference>
<comment type="caution">
    <text evidence="9">The sequence shown here is derived from an EMBL/GenBank/DDBJ whole genome shotgun (WGS) entry which is preliminary data.</text>
</comment>
<dbReference type="InterPro" id="IPR038619">
    <property type="entry name" value="MraZ_sf"/>
</dbReference>
<evidence type="ECO:0000256" key="5">
    <source>
        <dbReference type="ARBA" id="ARBA00023125"/>
    </source>
</evidence>
<evidence type="ECO:0000256" key="4">
    <source>
        <dbReference type="ARBA" id="ARBA00023015"/>
    </source>
</evidence>
<keyword evidence="5 7" id="KW-0238">DNA-binding</keyword>
<dbReference type="InterPro" id="IPR035642">
    <property type="entry name" value="MraZ_N"/>
</dbReference>
<dbReference type="Gene3D" id="3.40.1550.20">
    <property type="entry name" value="Transcriptional regulator MraZ domain"/>
    <property type="match status" value="1"/>
</dbReference>
<dbReference type="PANTHER" id="PTHR34701:SF1">
    <property type="entry name" value="TRANSCRIPTIONAL REGULATOR MRAZ"/>
    <property type="match status" value="1"/>
</dbReference>
<dbReference type="GO" id="GO:2000143">
    <property type="term" value="P:negative regulation of DNA-templated transcription initiation"/>
    <property type="evidence" value="ECO:0007669"/>
    <property type="project" value="TreeGrafter"/>
</dbReference>
<comment type="subcellular location">
    <subcellularLocation>
        <location evidence="7">Cytoplasm</location>
        <location evidence="7">Nucleoid</location>
    </subcellularLocation>
</comment>
<dbReference type="Proteomes" id="UP000319148">
    <property type="component" value="Unassembled WGS sequence"/>
</dbReference>
<evidence type="ECO:0000256" key="3">
    <source>
        <dbReference type="ARBA" id="ARBA00022737"/>
    </source>
</evidence>
<keyword evidence="10" id="KW-1185">Reference proteome</keyword>
<evidence type="ECO:0000259" key="8">
    <source>
        <dbReference type="PROSITE" id="PS51740"/>
    </source>
</evidence>
<dbReference type="NCBIfam" id="NF001477">
    <property type="entry name" value="PRK00326.2-4"/>
    <property type="match status" value="1"/>
</dbReference>
<name>A0A501PC85_9PROT</name>
<dbReference type="Pfam" id="PF02381">
    <property type="entry name" value="MraZ"/>
    <property type="match status" value="1"/>
</dbReference>
<dbReference type="GO" id="GO:0000976">
    <property type="term" value="F:transcription cis-regulatory region binding"/>
    <property type="evidence" value="ECO:0007669"/>
    <property type="project" value="TreeGrafter"/>
</dbReference>
<comment type="subunit">
    <text evidence="7">Forms oligomers.</text>
</comment>
<evidence type="ECO:0000256" key="7">
    <source>
        <dbReference type="HAMAP-Rule" id="MF_01008"/>
    </source>
</evidence>
<gene>
    <name evidence="7 9" type="primary">mraZ</name>
    <name evidence="9" type="ORF">FIV46_16115</name>
</gene>
<evidence type="ECO:0000256" key="1">
    <source>
        <dbReference type="ARBA" id="ARBA00013860"/>
    </source>
</evidence>
<keyword evidence="6 7" id="KW-0804">Transcription</keyword>
<dbReference type="CDD" id="cd16320">
    <property type="entry name" value="MraZ_N"/>
    <property type="match status" value="1"/>
</dbReference>
<dbReference type="GO" id="GO:0005737">
    <property type="term" value="C:cytoplasm"/>
    <property type="evidence" value="ECO:0007669"/>
    <property type="project" value="UniProtKB-UniRule"/>
</dbReference>
<accession>A0A501PC85</accession>
<organism evidence="9 10">
    <name type="scientific">Emcibacter nanhaiensis</name>
    <dbReference type="NCBI Taxonomy" id="1505037"/>
    <lineage>
        <taxon>Bacteria</taxon>
        <taxon>Pseudomonadati</taxon>
        <taxon>Pseudomonadota</taxon>
        <taxon>Alphaproteobacteria</taxon>
        <taxon>Emcibacterales</taxon>
        <taxon>Emcibacteraceae</taxon>
        <taxon>Emcibacter</taxon>
    </lineage>
</organism>
<evidence type="ECO:0000256" key="6">
    <source>
        <dbReference type="ARBA" id="ARBA00023163"/>
    </source>
</evidence>
<dbReference type="SUPFAM" id="SSF89447">
    <property type="entry name" value="AbrB/MazE/MraZ-like"/>
    <property type="match status" value="1"/>
</dbReference>
<keyword evidence="2 7" id="KW-0963">Cytoplasm</keyword>
<dbReference type="RefSeq" id="WP_139941947.1">
    <property type="nucleotide sequence ID" value="NZ_JBHSYP010000005.1"/>
</dbReference>
<dbReference type="OrthoDB" id="9807753at2"/>
<proteinExistence type="inferred from homology"/>
<reference evidence="10" key="1">
    <citation type="submission" date="2019-06" db="EMBL/GenBank/DDBJ databases">
        <title>The complete genome of Emcibacter congregatus ZYLT.</title>
        <authorList>
            <person name="Zhao Z."/>
        </authorList>
    </citation>
    <scope>NUCLEOTIDE SEQUENCE [LARGE SCALE GENOMIC DNA]</scope>
    <source>
        <strain evidence="10">MCCC 1A06723</strain>
    </source>
</reference>
<dbReference type="PROSITE" id="PS51740">
    <property type="entry name" value="SPOVT_ABRB"/>
    <property type="match status" value="2"/>
</dbReference>
<feature type="domain" description="SpoVT-AbrB" evidence="8">
    <location>
        <begin position="7"/>
        <end position="54"/>
    </location>
</feature>
<dbReference type="HAMAP" id="MF_01008">
    <property type="entry name" value="MraZ"/>
    <property type="match status" value="1"/>
</dbReference>
<dbReference type="CDD" id="cd16321">
    <property type="entry name" value="MraZ_C"/>
    <property type="match status" value="1"/>
</dbReference>
<protein>
    <recommendedName>
        <fullName evidence="1 7">Transcriptional regulator MraZ</fullName>
    </recommendedName>
</protein>
<dbReference type="InterPro" id="IPR003444">
    <property type="entry name" value="MraZ"/>
</dbReference>
<dbReference type="AlphaFoldDB" id="A0A501PC85"/>
<dbReference type="InterPro" id="IPR007159">
    <property type="entry name" value="SpoVT-AbrB_dom"/>
</dbReference>
<comment type="similarity">
    <text evidence="7">Belongs to the MraZ family.</text>
</comment>
<dbReference type="EMBL" id="VFIY01000018">
    <property type="protein sequence ID" value="TPD57632.1"/>
    <property type="molecule type" value="Genomic_DNA"/>
</dbReference>
<evidence type="ECO:0000313" key="9">
    <source>
        <dbReference type="EMBL" id="TPD57632.1"/>
    </source>
</evidence>
<evidence type="ECO:0000313" key="10">
    <source>
        <dbReference type="Proteomes" id="UP000319148"/>
    </source>
</evidence>
<dbReference type="PANTHER" id="PTHR34701">
    <property type="entry name" value="TRANSCRIPTIONAL REGULATOR MRAZ"/>
    <property type="match status" value="1"/>
</dbReference>
<keyword evidence="3" id="KW-0677">Repeat</keyword>
<feature type="domain" description="SpoVT-AbrB" evidence="8">
    <location>
        <begin position="83"/>
        <end position="126"/>
    </location>
</feature>
<sequence>MPKFTSTFTNKVDKKGRVSVPASFRASLPEGSWQGIVAYPSFVHDAIEGCDLDYLDRLSDSIDELAPYSEEHDAFTFSILSSSSRLSFDSEGRIILPQDLLDYAGITDRVTFVGRGNTFQIWSPEAFEAELVKARELARKNRDMLRWKRRPGAAEAGA</sequence>
<dbReference type="InterPro" id="IPR035644">
    <property type="entry name" value="MraZ_C"/>
</dbReference>